<evidence type="ECO:0000313" key="2">
    <source>
        <dbReference type="Proteomes" id="UP001163603"/>
    </source>
</evidence>
<protein>
    <submittedName>
        <fullName evidence="1">Uncharacterized protein</fullName>
    </submittedName>
</protein>
<name>A0ACC0ZF65_9ROSI</name>
<evidence type="ECO:0000313" key="1">
    <source>
        <dbReference type="EMBL" id="KAJ0049188.1"/>
    </source>
</evidence>
<sequence length="85" mass="10243">MVRGEALRAYRDLIKLTRYSFTEDTMMLRQSVKEIRKRFNKNRHVNSDTKIQKLLERVRLFSLLTDIQSLIIRKCTSRNRSIVNE</sequence>
<gene>
    <name evidence="1" type="ORF">Pint_16815</name>
</gene>
<dbReference type="Proteomes" id="UP001163603">
    <property type="component" value="Chromosome 2"/>
</dbReference>
<keyword evidence="2" id="KW-1185">Reference proteome</keyword>
<accession>A0ACC0ZF65</accession>
<reference evidence="2" key="1">
    <citation type="journal article" date="2023" name="G3 (Bethesda)">
        <title>Genome assembly and association tests identify interacting loci associated with vigor, precocity, and sex in interspecific pistachio rootstocks.</title>
        <authorList>
            <person name="Palmer W."/>
            <person name="Jacygrad E."/>
            <person name="Sagayaradj S."/>
            <person name="Cavanaugh K."/>
            <person name="Han R."/>
            <person name="Bertier L."/>
            <person name="Beede B."/>
            <person name="Kafkas S."/>
            <person name="Golino D."/>
            <person name="Preece J."/>
            <person name="Michelmore R."/>
        </authorList>
    </citation>
    <scope>NUCLEOTIDE SEQUENCE [LARGE SCALE GENOMIC DNA]</scope>
</reference>
<organism evidence="1 2">
    <name type="scientific">Pistacia integerrima</name>
    <dbReference type="NCBI Taxonomy" id="434235"/>
    <lineage>
        <taxon>Eukaryota</taxon>
        <taxon>Viridiplantae</taxon>
        <taxon>Streptophyta</taxon>
        <taxon>Embryophyta</taxon>
        <taxon>Tracheophyta</taxon>
        <taxon>Spermatophyta</taxon>
        <taxon>Magnoliopsida</taxon>
        <taxon>eudicotyledons</taxon>
        <taxon>Gunneridae</taxon>
        <taxon>Pentapetalae</taxon>
        <taxon>rosids</taxon>
        <taxon>malvids</taxon>
        <taxon>Sapindales</taxon>
        <taxon>Anacardiaceae</taxon>
        <taxon>Pistacia</taxon>
    </lineage>
</organism>
<dbReference type="EMBL" id="CM047737">
    <property type="protein sequence ID" value="KAJ0049188.1"/>
    <property type="molecule type" value="Genomic_DNA"/>
</dbReference>
<comment type="caution">
    <text evidence="1">The sequence shown here is derived from an EMBL/GenBank/DDBJ whole genome shotgun (WGS) entry which is preliminary data.</text>
</comment>
<proteinExistence type="predicted"/>